<gene>
    <name evidence="1" type="ORF">Sjap_017398</name>
</gene>
<name>A0AAP0I668_9MAGN</name>
<evidence type="ECO:0000313" key="1">
    <source>
        <dbReference type="EMBL" id="KAK9109338.1"/>
    </source>
</evidence>
<protein>
    <submittedName>
        <fullName evidence="1">Uncharacterized protein</fullName>
    </submittedName>
</protein>
<dbReference type="AlphaFoldDB" id="A0AAP0I668"/>
<organism evidence="1 2">
    <name type="scientific">Stephania japonica</name>
    <dbReference type="NCBI Taxonomy" id="461633"/>
    <lineage>
        <taxon>Eukaryota</taxon>
        <taxon>Viridiplantae</taxon>
        <taxon>Streptophyta</taxon>
        <taxon>Embryophyta</taxon>
        <taxon>Tracheophyta</taxon>
        <taxon>Spermatophyta</taxon>
        <taxon>Magnoliopsida</taxon>
        <taxon>Ranunculales</taxon>
        <taxon>Menispermaceae</taxon>
        <taxon>Menispermoideae</taxon>
        <taxon>Cissampelideae</taxon>
        <taxon>Stephania</taxon>
    </lineage>
</organism>
<dbReference type="Proteomes" id="UP001417504">
    <property type="component" value="Unassembled WGS sequence"/>
</dbReference>
<proteinExistence type="predicted"/>
<keyword evidence="2" id="KW-1185">Reference proteome</keyword>
<evidence type="ECO:0000313" key="2">
    <source>
        <dbReference type="Proteomes" id="UP001417504"/>
    </source>
</evidence>
<sequence length="69" mass="7664">MVHEEDENSLRNRRTLDAALHFRCTPRENVIVDDAFEMANQVIAFLSGCEDTYQTTVSGCHSEGGTTSS</sequence>
<reference evidence="1 2" key="1">
    <citation type="submission" date="2024-01" db="EMBL/GenBank/DDBJ databases">
        <title>Genome assemblies of Stephania.</title>
        <authorList>
            <person name="Yang L."/>
        </authorList>
    </citation>
    <scope>NUCLEOTIDE SEQUENCE [LARGE SCALE GENOMIC DNA]</scope>
    <source>
        <strain evidence="1">QJT</strain>
        <tissue evidence="1">Leaf</tissue>
    </source>
</reference>
<comment type="caution">
    <text evidence="1">The sequence shown here is derived from an EMBL/GenBank/DDBJ whole genome shotgun (WGS) entry which is preliminary data.</text>
</comment>
<dbReference type="EMBL" id="JBBNAE010000007">
    <property type="protein sequence ID" value="KAK9109338.1"/>
    <property type="molecule type" value="Genomic_DNA"/>
</dbReference>
<accession>A0AAP0I668</accession>